<comment type="caution">
    <text evidence="2">The sequence shown here is derived from an EMBL/GenBank/DDBJ whole genome shotgun (WGS) entry which is preliminary data.</text>
</comment>
<accession>A0A835VJS7</accession>
<proteinExistence type="predicted"/>
<evidence type="ECO:0000313" key="2">
    <source>
        <dbReference type="EMBL" id="KAG0499598.1"/>
    </source>
</evidence>
<organism evidence="2 3">
    <name type="scientific">Vanilla planifolia</name>
    <name type="common">Vanilla</name>
    <dbReference type="NCBI Taxonomy" id="51239"/>
    <lineage>
        <taxon>Eukaryota</taxon>
        <taxon>Viridiplantae</taxon>
        <taxon>Streptophyta</taxon>
        <taxon>Embryophyta</taxon>
        <taxon>Tracheophyta</taxon>
        <taxon>Spermatophyta</taxon>
        <taxon>Magnoliopsida</taxon>
        <taxon>Liliopsida</taxon>
        <taxon>Asparagales</taxon>
        <taxon>Orchidaceae</taxon>
        <taxon>Vanilloideae</taxon>
        <taxon>Vanilleae</taxon>
        <taxon>Vanilla</taxon>
    </lineage>
</organism>
<evidence type="ECO:0000313" key="3">
    <source>
        <dbReference type="Proteomes" id="UP000636800"/>
    </source>
</evidence>
<protein>
    <submittedName>
        <fullName evidence="2">Uncharacterized protein</fullName>
    </submittedName>
</protein>
<dbReference type="EMBL" id="JADCNL010000001">
    <property type="protein sequence ID" value="KAG0499598.1"/>
    <property type="molecule type" value="Genomic_DNA"/>
</dbReference>
<dbReference type="AlphaFoldDB" id="A0A835VJS7"/>
<feature type="non-terminal residue" evidence="2">
    <location>
        <position position="1"/>
    </location>
</feature>
<dbReference type="OrthoDB" id="25887at2759"/>
<sequence>MAKQLPGIIYGVRNPQVVEGIALIDHEISMIPKITKLTSYKGTNRFGGGVTESGRLCRPGRAQGQHGLTGQLEGTPTKYATAGLGGRWQIGHESTLAV</sequence>
<feature type="region of interest" description="Disordered" evidence="1">
    <location>
        <begin position="51"/>
        <end position="74"/>
    </location>
</feature>
<gene>
    <name evidence="2" type="ORF">HPP92_004289</name>
</gene>
<evidence type="ECO:0000256" key="1">
    <source>
        <dbReference type="SAM" id="MobiDB-lite"/>
    </source>
</evidence>
<keyword evidence="3" id="KW-1185">Reference proteome</keyword>
<name>A0A835VJS7_VANPL</name>
<reference evidence="2 3" key="1">
    <citation type="journal article" date="2020" name="Nat. Food">
        <title>A phased Vanilla planifolia genome enables genetic improvement of flavour and production.</title>
        <authorList>
            <person name="Hasing T."/>
            <person name="Tang H."/>
            <person name="Brym M."/>
            <person name="Khazi F."/>
            <person name="Huang T."/>
            <person name="Chambers A.H."/>
        </authorList>
    </citation>
    <scope>NUCLEOTIDE SEQUENCE [LARGE SCALE GENOMIC DNA]</scope>
    <source>
        <tissue evidence="2">Leaf</tissue>
    </source>
</reference>
<dbReference type="Proteomes" id="UP000636800">
    <property type="component" value="Chromosome 1"/>
</dbReference>